<reference evidence="9" key="1">
    <citation type="submission" date="2020-05" db="UniProtKB">
        <authorList>
            <consortium name="EnsemblMetazoa"/>
        </authorList>
    </citation>
    <scope>IDENTIFICATION</scope>
    <source>
        <strain evidence="9">USDA</strain>
    </source>
</reference>
<dbReference type="InterPro" id="IPR023209">
    <property type="entry name" value="DAO"/>
</dbReference>
<dbReference type="GO" id="GO:0019478">
    <property type="term" value="P:D-amino acid catabolic process"/>
    <property type="evidence" value="ECO:0007669"/>
    <property type="project" value="TreeGrafter"/>
</dbReference>
<dbReference type="Pfam" id="PF01266">
    <property type="entry name" value="DAO"/>
    <property type="match status" value="1"/>
</dbReference>
<dbReference type="SUPFAM" id="SSF51971">
    <property type="entry name" value="Nucleotide-binding domain"/>
    <property type="match status" value="1"/>
</dbReference>
<dbReference type="KEGG" id="scac:106095146"/>
<dbReference type="AlphaFoldDB" id="A0A1I8PRM8"/>
<dbReference type="Proteomes" id="UP000095300">
    <property type="component" value="Unassembled WGS sequence"/>
</dbReference>
<evidence type="ECO:0000256" key="1">
    <source>
        <dbReference type="ARBA" id="ARBA00001974"/>
    </source>
</evidence>
<dbReference type="STRING" id="35570.A0A1I8PRM8"/>
<evidence type="ECO:0000313" key="10">
    <source>
        <dbReference type="Proteomes" id="UP000095300"/>
    </source>
</evidence>
<name>A0A1I8PRM8_STOCA</name>
<organism evidence="9 10">
    <name type="scientific">Stomoxys calcitrans</name>
    <name type="common">Stable fly</name>
    <name type="synonym">Conops calcitrans</name>
    <dbReference type="NCBI Taxonomy" id="35570"/>
    <lineage>
        <taxon>Eukaryota</taxon>
        <taxon>Metazoa</taxon>
        <taxon>Ecdysozoa</taxon>
        <taxon>Arthropoda</taxon>
        <taxon>Hexapoda</taxon>
        <taxon>Insecta</taxon>
        <taxon>Pterygota</taxon>
        <taxon>Neoptera</taxon>
        <taxon>Endopterygota</taxon>
        <taxon>Diptera</taxon>
        <taxon>Brachycera</taxon>
        <taxon>Muscomorpha</taxon>
        <taxon>Muscoidea</taxon>
        <taxon>Muscidae</taxon>
        <taxon>Stomoxys</taxon>
    </lineage>
</organism>
<evidence type="ECO:0000256" key="4">
    <source>
        <dbReference type="ARBA" id="ARBA00022630"/>
    </source>
</evidence>
<protein>
    <recommendedName>
        <fullName evidence="8">FAD dependent oxidoreductase domain-containing protein</fullName>
    </recommendedName>
</protein>
<dbReference type="GO" id="GO:0005782">
    <property type="term" value="C:peroxisomal matrix"/>
    <property type="evidence" value="ECO:0007669"/>
    <property type="project" value="UniProtKB-SubCell"/>
</dbReference>
<dbReference type="GO" id="GO:0003884">
    <property type="term" value="F:D-amino-acid oxidase activity"/>
    <property type="evidence" value="ECO:0007669"/>
    <property type="project" value="InterPro"/>
</dbReference>
<dbReference type="Gene3D" id="3.40.50.720">
    <property type="entry name" value="NAD(P)-binding Rossmann-like Domain"/>
    <property type="match status" value="1"/>
</dbReference>
<dbReference type="OrthoDB" id="2015447at2759"/>
<dbReference type="GO" id="GO:0071949">
    <property type="term" value="F:FAD binding"/>
    <property type="evidence" value="ECO:0007669"/>
    <property type="project" value="InterPro"/>
</dbReference>
<feature type="binding site" evidence="7">
    <location>
        <position position="190"/>
    </location>
    <ligand>
        <name>FAD</name>
        <dbReference type="ChEBI" id="CHEBI:57692"/>
    </ligand>
</feature>
<keyword evidence="6" id="KW-0560">Oxidoreductase</keyword>
<dbReference type="Gene3D" id="3.30.9.10">
    <property type="entry name" value="D-Amino Acid Oxidase, subunit A, domain 2"/>
    <property type="match status" value="1"/>
</dbReference>
<evidence type="ECO:0000313" key="9">
    <source>
        <dbReference type="EnsemblMetazoa" id="SCAU010477-PA"/>
    </source>
</evidence>
<dbReference type="PANTHER" id="PTHR11530:SF11">
    <property type="entry name" value="D-ASPARTATE OXIDASE"/>
    <property type="match status" value="1"/>
</dbReference>
<dbReference type="VEuPathDB" id="VectorBase:SCAU010477"/>
<accession>A0A1I8PRM8</accession>
<dbReference type="PROSITE" id="PS00677">
    <property type="entry name" value="DAO"/>
    <property type="match status" value="1"/>
</dbReference>
<sequence>MRVAILGGGINGFSCAVRIQEHFQQRNQPIEVTVLSEDFSPNTTGDGSAGLWGPYLLGKTPASSVNKWSKGMHDFLQELWLSEDAGEAGICLIPVIRVTTTDTPVADFWRDIVYGCQEVPQKLLDEYNANRDKKFKSGLHFVTYTSEPRKLLPYLMKRFEKRGGHIVKQKIESLTEFCENTNYEVIVNCTGLGSFKLLGDEKMYPVRGQVSRVKAPWLYYVLLDESDDGNYIIPNMDTVVLGGTHQENDFNISVCPNDKKFIVEGCNQLVPPLEKATHLFDWVGQRPGRPNLRLESEQFDKQLVIHNYGHGGSGVTLAWGCASEVLDILEKAMEKLHQQKSKL</sequence>
<comment type="subcellular location">
    <subcellularLocation>
        <location evidence="2">Peroxisome matrix</location>
    </subcellularLocation>
</comment>
<dbReference type="InterPro" id="IPR006181">
    <property type="entry name" value="D-amino_acid_oxidase_CS"/>
</dbReference>
<evidence type="ECO:0000256" key="2">
    <source>
        <dbReference type="ARBA" id="ARBA00004253"/>
    </source>
</evidence>
<feature type="binding site" evidence="7">
    <location>
        <position position="312"/>
    </location>
    <ligand>
        <name>D-dopa</name>
        <dbReference type="ChEBI" id="CHEBI:149689"/>
    </ligand>
</feature>
<dbReference type="PIRSF" id="PIRSF000189">
    <property type="entry name" value="D-aa_oxidase"/>
    <property type="match status" value="1"/>
</dbReference>
<feature type="binding site" evidence="7">
    <location>
        <begin position="49"/>
        <end position="51"/>
    </location>
    <ligand>
        <name>FAD</name>
        <dbReference type="ChEBI" id="CHEBI:57692"/>
    </ligand>
</feature>
<dbReference type="SUPFAM" id="SSF54373">
    <property type="entry name" value="FAD-linked reductases, C-terminal domain"/>
    <property type="match status" value="1"/>
</dbReference>
<evidence type="ECO:0000256" key="5">
    <source>
        <dbReference type="ARBA" id="ARBA00022827"/>
    </source>
</evidence>
<keyword evidence="10" id="KW-1185">Reference proteome</keyword>
<evidence type="ECO:0000259" key="8">
    <source>
        <dbReference type="Pfam" id="PF01266"/>
    </source>
</evidence>
<evidence type="ECO:0000256" key="3">
    <source>
        <dbReference type="ARBA" id="ARBA00006730"/>
    </source>
</evidence>
<comment type="similarity">
    <text evidence="3">Belongs to the DAMOX/DASOX family.</text>
</comment>
<dbReference type="InterPro" id="IPR006076">
    <property type="entry name" value="FAD-dep_OxRdtase"/>
</dbReference>
<keyword evidence="4" id="KW-0285">Flavoprotein</keyword>
<evidence type="ECO:0000256" key="6">
    <source>
        <dbReference type="ARBA" id="ARBA00023002"/>
    </source>
</evidence>
<proteinExistence type="inferred from homology"/>
<gene>
    <name evidence="9" type="primary">106095146</name>
</gene>
<feature type="domain" description="FAD dependent oxidoreductase" evidence="8">
    <location>
        <begin position="2"/>
        <end position="325"/>
    </location>
</feature>
<evidence type="ECO:0000256" key="7">
    <source>
        <dbReference type="PIRSR" id="PIRSR000189-1"/>
    </source>
</evidence>
<comment type="cofactor">
    <cofactor evidence="1 7">
        <name>FAD</name>
        <dbReference type="ChEBI" id="CHEBI:57692"/>
    </cofactor>
</comment>
<feature type="binding site" evidence="7">
    <location>
        <position position="231"/>
    </location>
    <ligand>
        <name>D-dopa</name>
        <dbReference type="ChEBI" id="CHEBI:149689"/>
    </ligand>
</feature>
<dbReference type="PANTHER" id="PTHR11530">
    <property type="entry name" value="D-AMINO ACID OXIDASE"/>
    <property type="match status" value="1"/>
</dbReference>
<feature type="binding site" evidence="7">
    <location>
        <begin position="311"/>
        <end position="316"/>
    </location>
    <ligand>
        <name>FAD</name>
        <dbReference type="ChEBI" id="CHEBI:57692"/>
    </ligand>
</feature>
<dbReference type="EnsemblMetazoa" id="SCAU010477-RA">
    <property type="protein sequence ID" value="SCAU010477-PA"/>
    <property type="gene ID" value="SCAU010477"/>
</dbReference>
<feature type="binding site" evidence="7">
    <location>
        <position position="286"/>
    </location>
    <ligand>
        <name>D-dopa</name>
        <dbReference type="ChEBI" id="CHEBI:149689"/>
    </ligand>
</feature>
<keyword evidence="5 7" id="KW-0274">FAD</keyword>